<protein>
    <submittedName>
        <fullName evidence="2">Uncharacterized protein</fullName>
    </submittedName>
</protein>
<dbReference type="Proteomes" id="UP000030748">
    <property type="component" value="Unassembled WGS sequence"/>
</dbReference>
<feature type="region of interest" description="Disordered" evidence="1">
    <location>
        <begin position="75"/>
        <end position="95"/>
    </location>
</feature>
<sequence length="95" mass="11079">MQPTRNKIIVTTTIRIINEKKNLIDSLYYSTNHPQLRTRILNTPRINNLITQQTTIIFNILQQILPQSMGKGSRIIDSNNPIIRHQSTSRKKNKK</sequence>
<keyword evidence="3" id="KW-1185">Reference proteome</keyword>
<gene>
    <name evidence="2" type="ORF">MIMGU_mgv1a017066mg</name>
</gene>
<name>A0A022RL87_ERYGU</name>
<evidence type="ECO:0000313" key="3">
    <source>
        <dbReference type="Proteomes" id="UP000030748"/>
    </source>
</evidence>
<proteinExistence type="predicted"/>
<dbReference type="AlphaFoldDB" id="A0A022RL87"/>
<organism evidence="2 3">
    <name type="scientific">Erythranthe guttata</name>
    <name type="common">Yellow monkey flower</name>
    <name type="synonym">Mimulus guttatus</name>
    <dbReference type="NCBI Taxonomy" id="4155"/>
    <lineage>
        <taxon>Eukaryota</taxon>
        <taxon>Viridiplantae</taxon>
        <taxon>Streptophyta</taxon>
        <taxon>Embryophyta</taxon>
        <taxon>Tracheophyta</taxon>
        <taxon>Spermatophyta</taxon>
        <taxon>Magnoliopsida</taxon>
        <taxon>eudicotyledons</taxon>
        <taxon>Gunneridae</taxon>
        <taxon>Pentapetalae</taxon>
        <taxon>asterids</taxon>
        <taxon>lamiids</taxon>
        <taxon>Lamiales</taxon>
        <taxon>Phrymaceae</taxon>
        <taxon>Erythranthe</taxon>
    </lineage>
</organism>
<reference evidence="2 3" key="1">
    <citation type="journal article" date="2013" name="Proc. Natl. Acad. Sci. U.S.A.">
        <title>Fine-scale variation in meiotic recombination in Mimulus inferred from population shotgun sequencing.</title>
        <authorList>
            <person name="Hellsten U."/>
            <person name="Wright K.M."/>
            <person name="Jenkins J."/>
            <person name="Shu S."/>
            <person name="Yuan Y."/>
            <person name="Wessler S.R."/>
            <person name="Schmutz J."/>
            <person name="Willis J.H."/>
            <person name="Rokhsar D.S."/>
        </authorList>
    </citation>
    <scope>NUCLEOTIDE SEQUENCE [LARGE SCALE GENOMIC DNA]</scope>
    <source>
        <strain evidence="3">cv. DUN x IM62</strain>
    </source>
</reference>
<evidence type="ECO:0000313" key="2">
    <source>
        <dbReference type="EMBL" id="EYU40774.1"/>
    </source>
</evidence>
<evidence type="ECO:0000256" key="1">
    <source>
        <dbReference type="SAM" id="MobiDB-lite"/>
    </source>
</evidence>
<accession>A0A022RL87</accession>
<dbReference type="EMBL" id="KI630377">
    <property type="protein sequence ID" value="EYU40774.1"/>
    <property type="molecule type" value="Genomic_DNA"/>
</dbReference>